<protein>
    <submittedName>
        <fullName evidence="1">Uncharacterized protein</fullName>
    </submittedName>
</protein>
<dbReference type="Proteomes" id="UP000548476">
    <property type="component" value="Unassembled WGS sequence"/>
</dbReference>
<organism evidence="1 2">
    <name type="scientific">Phytomonospora endophytica</name>
    <dbReference type="NCBI Taxonomy" id="714109"/>
    <lineage>
        <taxon>Bacteria</taxon>
        <taxon>Bacillati</taxon>
        <taxon>Actinomycetota</taxon>
        <taxon>Actinomycetes</taxon>
        <taxon>Micromonosporales</taxon>
        <taxon>Micromonosporaceae</taxon>
        <taxon>Phytomonospora</taxon>
    </lineage>
</organism>
<evidence type="ECO:0000313" key="2">
    <source>
        <dbReference type="Proteomes" id="UP000548476"/>
    </source>
</evidence>
<dbReference type="AlphaFoldDB" id="A0A841FJB5"/>
<gene>
    <name evidence="1" type="ORF">HNR73_001778</name>
</gene>
<evidence type="ECO:0000313" key="1">
    <source>
        <dbReference type="EMBL" id="MBB6033928.1"/>
    </source>
</evidence>
<proteinExistence type="predicted"/>
<comment type="caution">
    <text evidence="1">The sequence shown here is derived from an EMBL/GenBank/DDBJ whole genome shotgun (WGS) entry which is preliminary data.</text>
</comment>
<name>A0A841FJB5_9ACTN</name>
<sequence>MPTIVAAAESKVQVDGTPVDGVRAIDYRTQQARTSVYALGSTERIGVVAGARSVEGRLRVASTSDALNQLAVDQSFALVAEFQHGATKLTVSFEECFLTESGFALAVGEFGEAVYSFTATRVTETVTQG</sequence>
<keyword evidence="2" id="KW-1185">Reference proteome</keyword>
<dbReference type="RefSeq" id="WP_184786776.1">
    <property type="nucleotide sequence ID" value="NZ_BONT01000013.1"/>
</dbReference>
<reference evidence="1 2" key="1">
    <citation type="submission" date="2020-08" db="EMBL/GenBank/DDBJ databases">
        <title>Genomic Encyclopedia of Type Strains, Phase IV (KMG-IV): sequencing the most valuable type-strain genomes for metagenomic binning, comparative biology and taxonomic classification.</title>
        <authorList>
            <person name="Goeker M."/>
        </authorList>
    </citation>
    <scope>NUCLEOTIDE SEQUENCE [LARGE SCALE GENOMIC DNA]</scope>
    <source>
        <strain evidence="1 2">YIM 65646</strain>
    </source>
</reference>
<dbReference type="EMBL" id="JACHGT010000003">
    <property type="protein sequence ID" value="MBB6033928.1"/>
    <property type="molecule type" value="Genomic_DNA"/>
</dbReference>
<accession>A0A841FJB5</accession>